<dbReference type="SUPFAM" id="SSF56954">
    <property type="entry name" value="Outer membrane efflux proteins (OEP)"/>
    <property type="match status" value="1"/>
</dbReference>
<proteinExistence type="predicted"/>
<gene>
    <name evidence="2" type="ORF">J5O05_17980</name>
</gene>
<keyword evidence="2" id="KW-0614">Plasmid</keyword>
<dbReference type="EMBL" id="CP072135">
    <property type="protein sequence ID" value="QTH73398.1"/>
    <property type="molecule type" value="Genomic_DNA"/>
</dbReference>
<sequence length="306" mass="34457">MSELWLDAVAAEGAIQLIEKNKQLFEQLLEVTKASYASALGKVRQQDVIRAELELLQLEERLAGEQQKSANTQARLTSLIQRNDFEYEAIVFDLSALPSLSLGENYKTKSQTQLIELLMAHPSIKVLRKQEKKIEQDIELAKQSYKPQWGFNASYGYRDDASNGMDRADFFSVGVSFDLPVFTDNRQDQQLKAAQSQAEATKTSTQLTIKSLLGQTYAEISNLERLFERQSRYKSQLEKQSSEQAEATLTAYTHDDGNFTDVVWARVNVLNIQLASLNIDIQALKSVAKLNALLQPNLGQFQGAQQ</sequence>
<dbReference type="KEGG" id="pxi:J5O05_17980"/>
<evidence type="ECO:0000313" key="3">
    <source>
        <dbReference type="Proteomes" id="UP000664904"/>
    </source>
</evidence>
<dbReference type="RefSeq" id="WP_208845010.1">
    <property type="nucleotide sequence ID" value="NZ_CP072135.1"/>
</dbReference>
<dbReference type="InterPro" id="IPR010131">
    <property type="entry name" value="MdtP/NodT-like"/>
</dbReference>
<reference evidence="2" key="1">
    <citation type="submission" date="2021-03" db="EMBL/GenBank/DDBJ databases">
        <title>Complete Genome of Pseudoalteromonas xiamenensis STKMTI.2, a new potential marine bacterium producing anti-Vibrio compounds.</title>
        <authorList>
            <person name="Handayani D.P."/>
            <person name="Isnansetyo A."/>
            <person name="Istiqomah I."/>
            <person name="Jumina J."/>
        </authorList>
    </citation>
    <scope>NUCLEOTIDE SEQUENCE</scope>
    <source>
        <strain evidence="2">STKMTI.2</strain>
        <plasmid evidence="2">unnamed5</plasmid>
    </source>
</reference>
<geneLocation type="plasmid" evidence="2 3">
    <name>unnamed5</name>
</geneLocation>
<dbReference type="PANTHER" id="PTHR30203:SF23">
    <property type="entry name" value="OUTER MEMBRANE EFFLUX PROTEIN"/>
    <property type="match status" value="1"/>
</dbReference>
<dbReference type="Gene3D" id="1.20.1600.10">
    <property type="entry name" value="Outer membrane efflux proteins (OEP)"/>
    <property type="match status" value="1"/>
</dbReference>
<name>A0A975DKG2_9GAMM</name>
<dbReference type="Proteomes" id="UP000664904">
    <property type="component" value="Plasmid unnamed5"/>
</dbReference>
<dbReference type="AlphaFoldDB" id="A0A975DKG2"/>
<organism evidence="2 3">
    <name type="scientific">Pseudoalteromonas xiamenensis</name>
    <dbReference type="NCBI Taxonomy" id="882626"/>
    <lineage>
        <taxon>Bacteria</taxon>
        <taxon>Pseudomonadati</taxon>
        <taxon>Pseudomonadota</taxon>
        <taxon>Gammaproteobacteria</taxon>
        <taxon>Alteromonadales</taxon>
        <taxon>Pseudoalteromonadaceae</taxon>
        <taxon>Pseudoalteromonas</taxon>
    </lineage>
</organism>
<keyword evidence="1" id="KW-0175">Coiled coil</keyword>
<evidence type="ECO:0000313" key="2">
    <source>
        <dbReference type="EMBL" id="QTH73398.1"/>
    </source>
</evidence>
<keyword evidence="3" id="KW-1185">Reference proteome</keyword>
<protein>
    <submittedName>
        <fullName evidence="2">TolC family protein</fullName>
    </submittedName>
</protein>
<dbReference type="PANTHER" id="PTHR30203">
    <property type="entry name" value="OUTER MEMBRANE CATION EFFLUX PROTEIN"/>
    <property type="match status" value="1"/>
</dbReference>
<dbReference type="GO" id="GO:0015562">
    <property type="term" value="F:efflux transmembrane transporter activity"/>
    <property type="evidence" value="ECO:0007669"/>
    <property type="project" value="InterPro"/>
</dbReference>
<feature type="coiled-coil region" evidence="1">
    <location>
        <begin position="48"/>
        <end position="75"/>
    </location>
</feature>
<evidence type="ECO:0000256" key="1">
    <source>
        <dbReference type="SAM" id="Coils"/>
    </source>
</evidence>
<accession>A0A975DKG2</accession>